<proteinExistence type="predicted"/>
<dbReference type="AlphaFoldDB" id="A0A841S229"/>
<dbReference type="EMBL" id="JACHKF010000001">
    <property type="protein sequence ID" value="MBB6564867.1"/>
    <property type="molecule type" value="Genomic_DNA"/>
</dbReference>
<evidence type="ECO:0000313" key="1">
    <source>
        <dbReference type="EMBL" id="MBB6564867.1"/>
    </source>
</evidence>
<gene>
    <name evidence="1" type="ORF">HNR71_000504</name>
</gene>
<protein>
    <submittedName>
        <fullName evidence="1">Transcriptional regulator GlxA family with amidase domain</fullName>
    </submittedName>
</protein>
<evidence type="ECO:0000313" key="2">
    <source>
        <dbReference type="Proteomes" id="UP000553957"/>
    </source>
</evidence>
<accession>A0A841S229</accession>
<dbReference type="RefSeq" id="WP_202886177.1">
    <property type="nucleotide sequence ID" value="NZ_BAAAGT010000001.1"/>
</dbReference>
<comment type="caution">
    <text evidence="1">The sequence shown here is derived from an EMBL/GenBank/DDBJ whole genome shotgun (WGS) entry which is preliminary data.</text>
</comment>
<name>A0A841S229_9ACTN</name>
<organism evidence="1 2">
    <name type="scientific">Kribbella sandramycini</name>
    <dbReference type="NCBI Taxonomy" id="60450"/>
    <lineage>
        <taxon>Bacteria</taxon>
        <taxon>Bacillati</taxon>
        <taxon>Actinomycetota</taxon>
        <taxon>Actinomycetes</taxon>
        <taxon>Propionibacteriales</taxon>
        <taxon>Kribbellaceae</taxon>
        <taxon>Kribbella</taxon>
    </lineage>
</organism>
<reference evidence="1 2" key="1">
    <citation type="submission" date="2020-08" db="EMBL/GenBank/DDBJ databases">
        <title>Sequencing the genomes of 1000 actinobacteria strains.</title>
        <authorList>
            <person name="Klenk H.-P."/>
        </authorList>
    </citation>
    <scope>NUCLEOTIDE SEQUENCE [LARGE SCALE GENOMIC DNA]</scope>
    <source>
        <strain evidence="1 2">DSM 15626</strain>
    </source>
</reference>
<dbReference type="Proteomes" id="UP000553957">
    <property type="component" value="Unassembled WGS sequence"/>
</dbReference>
<sequence length="66" mass="6945">MHTVAVLSPEGAVGLELAGACQVFATAADPETGFGTAVLLRQHFAKAFATTPTAYRRTFKGNSPHR</sequence>